<organism evidence="1 2">
    <name type="scientific">Gossypium stocksii</name>
    <dbReference type="NCBI Taxonomy" id="47602"/>
    <lineage>
        <taxon>Eukaryota</taxon>
        <taxon>Viridiplantae</taxon>
        <taxon>Streptophyta</taxon>
        <taxon>Embryophyta</taxon>
        <taxon>Tracheophyta</taxon>
        <taxon>Spermatophyta</taxon>
        <taxon>Magnoliopsida</taxon>
        <taxon>eudicotyledons</taxon>
        <taxon>Gunneridae</taxon>
        <taxon>Pentapetalae</taxon>
        <taxon>rosids</taxon>
        <taxon>malvids</taxon>
        <taxon>Malvales</taxon>
        <taxon>Malvaceae</taxon>
        <taxon>Malvoideae</taxon>
        <taxon>Gossypium</taxon>
    </lineage>
</organism>
<evidence type="ECO:0008006" key="3">
    <source>
        <dbReference type="Google" id="ProtNLM"/>
    </source>
</evidence>
<proteinExistence type="predicted"/>
<evidence type="ECO:0000313" key="2">
    <source>
        <dbReference type="Proteomes" id="UP000828251"/>
    </source>
</evidence>
<dbReference type="OrthoDB" id="1748983at2759"/>
<name>A0A9D3VIP6_9ROSI</name>
<reference evidence="1 2" key="1">
    <citation type="journal article" date="2021" name="Plant Biotechnol. J.">
        <title>Multi-omics assisted identification of the key and species-specific regulatory components of drought-tolerant mechanisms in Gossypium stocksii.</title>
        <authorList>
            <person name="Yu D."/>
            <person name="Ke L."/>
            <person name="Zhang D."/>
            <person name="Wu Y."/>
            <person name="Sun Y."/>
            <person name="Mei J."/>
            <person name="Sun J."/>
            <person name="Sun Y."/>
        </authorList>
    </citation>
    <scope>NUCLEOTIDE SEQUENCE [LARGE SCALE GENOMIC DNA]</scope>
    <source>
        <strain evidence="2">cv. E1</strain>
        <tissue evidence="1">Leaf</tissue>
    </source>
</reference>
<comment type="caution">
    <text evidence="1">The sequence shown here is derived from an EMBL/GenBank/DDBJ whole genome shotgun (WGS) entry which is preliminary data.</text>
</comment>
<protein>
    <recommendedName>
        <fullName evidence="3">Reverse transcriptase domain-containing protein</fullName>
    </recommendedName>
</protein>
<accession>A0A9D3VIP6</accession>
<gene>
    <name evidence="1" type="ORF">J1N35_022873</name>
</gene>
<keyword evidence="2" id="KW-1185">Reference proteome</keyword>
<sequence length="113" mass="12885">MYNLSPLKDSGIDGFHAKFYQANWDIVGALVCSMVRQILGGELVDPMISRTLLVLLSKVQGRKYWMALKIDMEKAYDKVKWDFWEDTLLGVGLPRFLVPLIMNYVSSASLQIL</sequence>
<evidence type="ECO:0000313" key="1">
    <source>
        <dbReference type="EMBL" id="KAH1083112.1"/>
    </source>
</evidence>
<dbReference type="Proteomes" id="UP000828251">
    <property type="component" value="Unassembled WGS sequence"/>
</dbReference>
<dbReference type="EMBL" id="JAIQCV010000007">
    <property type="protein sequence ID" value="KAH1083112.1"/>
    <property type="molecule type" value="Genomic_DNA"/>
</dbReference>
<dbReference type="AlphaFoldDB" id="A0A9D3VIP6"/>